<evidence type="ECO:0000313" key="5">
    <source>
        <dbReference type="Proteomes" id="UP000494172"/>
    </source>
</evidence>
<dbReference type="InterPro" id="IPR036291">
    <property type="entry name" value="NAD(P)-bd_dom_sf"/>
</dbReference>
<gene>
    <name evidence="4" type="ORF">BAR24066_00764</name>
</gene>
<dbReference type="RefSeq" id="WP_174991519.1">
    <property type="nucleotide sequence ID" value="NZ_CABVPX010000002.1"/>
</dbReference>
<organism evidence="4 5">
    <name type="scientific">Burkholderia arboris</name>
    <dbReference type="NCBI Taxonomy" id="488730"/>
    <lineage>
        <taxon>Bacteria</taxon>
        <taxon>Pseudomonadati</taxon>
        <taxon>Pseudomonadota</taxon>
        <taxon>Betaproteobacteria</taxon>
        <taxon>Burkholderiales</taxon>
        <taxon>Burkholderiaceae</taxon>
        <taxon>Burkholderia</taxon>
        <taxon>Burkholderia cepacia complex</taxon>
    </lineage>
</organism>
<evidence type="ECO:0000313" key="4">
    <source>
        <dbReference type="EMBL" id="VWB19739.1"/>
    </source>
</evidence>
<evidence type="ECO:0000256" key="3">
    <source>
        <dbReference type="RuleBase" id="RU000363"/>
    </source>
</evidence>
<dbReference type="CDD" id="cd05374">
    <property type="entry name" value="17beta-HSD-like_SDR_c"/>
    <property type="match status" value="1"/>
</dbReference>
<dbReference type="PRINTS" id="PR00081">
    <property type="entry name" value="GDHRDH"/>
</dbReference>
<name>A0A9Q9SE94_9BURK</name>
<dbReference type="PANTHER" id="PTHR43976:SF16">
    <property type="entry name" value="SHORT-CHAIN DEHYDROGENASE_REDUCTASE FAMILY PROTEIN"/>
    <property type="match status" value="1"/>
</dbReference>
<accession>A0A9Q9SE94</accession>
<evidence type="ECO:0000256" key="2">
    <source>
        <dbReference type="ARBA" id="ARBA00023002"/>
    </source>
</evidence>
<dbReference type="Proteomes" id="UP000494172">
    <property type="component" value="Unassembled WGS sequence"/>
</dbReference>
<comment type="similarity">
    <text evidence="1 3">Belongs to the short-chain dehydrogenases/reductases (SDR) family.</text>
</comment>
<dbReference type="NCBIfam" id="NF004824">
    <property type="entry name" value="PRK06180.1"/>
    <property type="match status" value="1"/>
</dbReference>
<proteinExistence type="inferred from homology"/>
<dbReference type="GO" id="GO:0016491">
    <property type="term" value="F:oxidoreductase activity"/>
    <property type="evidence" value="ECO:0007669"/>
    <property type="project" value="UniProtKB-KW"/>
</dbReference>
<keyword evidence="2" id="KW-0560">Oxidoreductase</keyword>
<protein>
    <submittedName>
        <fullName evidence="4">Short-chain dehydrogenase</fullName>
    </submittedName>
</protein>
<dbReference type="EMBL" id="CABVPX010000002">
    <property type="protein sequence ID" value="VWB19739.1"/>
    <property type="molecule type" value="Genomic_DNA"/>
</dbReference>
<dbReference type="InterPro" id="IPR051911">
    <property type="entry name" value="SDR_oxidoreductase"/>
</dbReference>
<sequence>MTACPEDSVWFVTGSSSGLGRELAEQALARGWRVVLAVRQPDAVASLAGRYPDTAMTVRLDVTDPVSIADAVAAAQARFGHIDVLVNAAGYGYLAAIEEGEDQAIRAQFETNVFGLLAVTRAVLPGMRARRCGRVVNFSSLGGLVAFAATGYYHATKFAVEALSESLSHEVAPLGIAVTIVEPGAFRTEWAGRSMVASGTVIDDYAPTAGKRRAATRAVSGHQPGDPVKAAAAVIAALESNALPLRLLLGKAALDVALERLDALRTNFEAWRDLTEGTDFPAA</sequence>
<dbReference type="PANTHER" id="PTHR43976">
    <property type="entry name" value="SHORT CHAIN DEHYDROGENASE"/>
    <property type="match status" value="1"/>
</dbReference>
<dbReference type="AlphaFoldDB" id="A0A9Q9SE94"/>
<comment type="caution">
    <text evidence="4">The sequence shown here is derived from an EMBL/GenBank/DDBJ whole genome shotgun (WGS) entry which is preliminary data.</text>
</comment>
<dbReference type="Gene3D" id="3.40.50.720">
    <property type="entry name" value="NAD(P)-binding Rossmann-like Domain"/>
    <property type="match status" value="1"/>
</dbReference>
<dbReference type="SUPFAM" id="SSF51735">
    <property type="entry name" value="NAD(P)-binding Rossmann-fold domains"/>
    <property type="match status" value="1"/>
</dbReference>
<evidence type="ECO:0000256" key="1">
    <source>
        <dbReference type="ARBA" id="ARBA00006484"/>
    </source>
</evidence>
<dbReference type="InterPro" id="IPR002347">
    <property type="entry name" value="SDR_fam"/>
</dbReference>
<reference evidence="4 5" key="1">
    <citation type="submission" date="2019-09" db="EMBL/GenBank/DDBJ databases">
        <authorList>
            <person name="Depoorter E."/>
        </authorList>
    </citation>
    <scope>NUCLEOTIDE SEQUENCE [LARGE SCALE GENOMIC DNA]</scope>
    <source>
        <strain evidence="4">LMG 24066</strain>
    </source>
</reference>
<dbReference type="Pfam" id="PF00106">
    <property type="entry name" value="adh_short"/>
    <property type="match status" value="1"/>
</dbReference>
<dbReference type="PRINTS" id="PR00080">
    <property type="entry name" value="SDRFAMILY"/>
</dbReference>